<feature type="compositionally biased region" description="Basic and acidic residues" evidence="3">
    <location>
        <begin position="523"/>
        <end position="538"/>
    </location>
</feature>
<dbReference type="Proteomes" id="UP001239445">
    <property type="component" value="Unassembled WGS sequence"/>
</dbReference>
<dbReference type="Gene3D" id="3.40.50.300">
    <property type="entry name" value="P-loop containing nucleotide triphosphate hydrolases"/>
    <property type="match status" value="1"/>
</dbReference>
<evidence type="ECO:0000256" key="2">
    <source>
        <dbReference type="ARBA" id="ARBA00023134"/>
    </source>
</evidence>
<keyword evidence="1" id="KW-0547">Nucleotide-binding</keyword>
<evidence type="ECO:0000259" key="5">
    <source>
        <dbReference type="PROSITE" id="PS51388"/>
    </source>
</evidence>
<accession>A0AAJ0B1Y9</accession>
<dbReference type="Pfam" id="PF01031">
    <property type="entry name" value="Dynamin_M"/>
    <property type="match status" value="1"/>
</dbReference>
<dbReference type="InterPro" id="IPR020850">
    <property type="entry name" value="GED_dom"/>
</dbReference>
<evidence type="ECO:0000259" key="6">
    <source>
        <dbReference type="PROSITE" id="PS51718"/>
    </source>
</evidence>
<organism evidence="7 8">
    <name type="scientific">Echria macrotheca</name>
    <dbReference type="NCBI Taxonomy" id="438768"/>
    <lineage>
        <taxon>Eukaryota</taxon>
        <taxon>Fungi</taxon>
        <taxon>Dikarya</taxon>
        <taxon>Ascomycota</taxon>
        <taxon>Pezizomycotina</taxon>
        <taxon>Sordariomycetes</taxon>
        <taxon>Sordariomycetidae</taxon>
        <taxon>Sordariales</taxon>
        <taxon>Schizotheciaceae</taxon>
        <taxon>Echria</taxon>
    </lineage>
</organism>
<dbReference type="InterPro" id="IPR027417">
    <property type="entry name" value="P-loop_NTPase"/>
</dbReference>
<keyword evidence="8" id="KW-1185">Reference proteome</keyword>
<dbReference type="SUPFAM" id="SSF52540">
    <property type="entry name" value="P-loop containing nucleoside triphosphate hydrolases"/>
    <property type="match status" value="1"/>
</dbReference>
<dbReference type="InterPro" id="IPR001401">
    <property type="entry name" value="Dynamin_GTPase"/>
</dbReference>
<dbReference type="AlphaFoldDB" id="A0AAJ0B1Y9"/>
<dbReference type="GO" id="GO:0008017">
    <property type="term" value="F:microtubule binding"/>
    <property type="evidence" value="ECO:0007669"/>
    <property type="project" value="TreeGrafter"/>
</dbReference>
<dbReference type="PANTHER" id="PTHR11566:SF21">
    <property type="entry name" value="DYNAMIN RELATED PROTEIN 1, ISOFORM A"/>
    <property type="match status" value="1"/>
</dbReference>
<keyword evidence="4" id="KW-1133">Transmembrane helix</keyword>
<evidence type="ECO:0000313" key="8">
    <source>
        <dbReference type="Proteomes" id="UP001239445"/>
    </source>
</evidence>
<feature type="domain" description="GED" evidence="5">
    <location>
        <begin position="805"/>
        <end position="897"/>
    </location>
</feature>
<dbReference type="GO" id="GO:0016559">
    <property type="term" value="P:peroxisome fission"/>
    <property type="evidence" value="ECO:0007669"/>
    <property type="project" value="TreeGrafter"/>
</dbReference>
<keyword evidence="4" id="KW-0472">Membrane</keyword>
<evidence type="ECO:0000256" key="1">
    <source>
        <dbReference type="ARBA" id="ARBA00022741"/>
    </source>
</evidence>
<dbReference type="GO" id="GO:0005874">
    <property type="term" value="C:microtubule"/>
    <property type="evidence" value="ECO:0007669"/>
    <property type="project" value="TreeGrafter"/>
</dbReference>
<feature type="domain" description="Dynamin-type G" evidence="6">
    <location>
        <begin position="103"/>
        <end position="401"/>
    </location>
</feature>
<dbReference type="InterPro" id="IPR022812">
    <property type="entry name" value="Dynamin"/>
</dbReference>
<dbReference type="Pfam" id="PF00350">
    <property type="entry name" value="Dynamin_N"/>
    <property type="match status" value="1"/>
</dbReference>
<dbReference type="SMART" id="SM00053">
    <property type="entry name" value="DYNc"/>
    <property type="match status" value="1"/>
</dbReference>
<dbReference type="GO" id="GO:0006897">
    <property type="term" value="P:endocytosis"/>
    <property type="evidence" value="ECO:0007669"/>
    <property type="project" value="TreeGrafter"/>
</dbReference>
<dbReference type="InterPro" id="IPR000375">
    <property type="entry name" value="Dynamin_stalk"/>
</dbReference>
<dbReference type="GO" id="GO:0005525">
    <property type="term" value="F:GTP binding"/>
    <property type="evidence" value="ECO:0007669"/>
    <property type="project" value="InterPro"/>
</dbReference>
<dbReference type="PROSITE" id="PS51388">
    <property type="entry name" value="GED"/>
    <property type="match status" value="1"/>
</dbReference>
<evidence type="ECO:0000256" key="3">
    <source>
        <dbReference type="SAM" id="MobiDB-lite"/>
    </source>
</evidence>
<name>A0AAJ0B1Y9_9PEZI</name>
<proteinExistence type="predicted"/>
<dbReference type="PANTHER" id="PTHR11566">
    <property type="entry name" value="DYNAMIN"/>
    <property type="match status" value="1"/>
</dbReference>
<evidence type="ECO:0000256" key="4">
    <source>
        <dbReference type="SAM" id="Phobius"/>
    </source>
</evidence>
<dbReference type="GO" id="GO:0003924">
    <property type="term" value="F:GTPase activity"/>
    <property type="evidence" value="ECO:0007669"/>
    <property type="project" value="InterPro"/>
</dbReference>
<dbReference type="GO" id="GO:0000266">
    <property type="term" value="P:mitochondrial fission"/>
    <property type="evidence" value="ECO:0007669"/>
    <property type="project" value="TreeGrafter"/>
</dbReference>
<dbReference type="GO" id="GO:0016020">
    <property type="term" value="C:membrane"/>
    <property type="evidence" value="ECO:0007669"/>
    <property type="project" value="TreeGrafter"/>
</dbReference>
<feature type="region of interest" description="Disordered" evidence="3">
    <location>
        <begin position="769"/>
        <end position="791"/>
    </location>
</feature>
<dbReference type="PRINTS" id="PR00195">
    <property type="entry name" value="DYNAMIN"/>
</dbReference>
<feature type="region of interest" description="Disordered" evidence="3">
    <location>
        <begin position="520"/>
        <end position="544"/>
    </location>
</feature>
<dbReference type="GO" id="GO:0048312">
    <property type="term" value="P:intracellular distribution of mitochondria"/>
    <property type="evidence" value="ECO:0007669"/>
    <property type="project" value="TreeGrafter"/>
</dbReference>
<keyword evidence="2" id="KW-0342">GTP-binding</keyword>
<dbReference type="InterPro" id="IPR030381">
    <property type="entry name" value="G_DYNAMIN_dom"/>
</dbReference>
<protein>
    <submittedName>
        <fullName evidence="7">P-loop containing nucleoside triphosphate hydrolase protein</fullName>
    </submittedName>
</protein>
<dbReference type="PROSITE" id="PS51718">
    <property type="entry name" value="G_DYNAMIN_2"/>
    <property type="match status" value="1"/>
</dbReference>
<dbReference type="EMBL" id="MU839861">
    <property type="protein sequence ID" value="KAK1749329.1"/>
    <property type="molecule type" value="Genomic_DNA"/>
</dbReference>
<feature type="compositionally biased region" description="Polar residues" evidence="3">
    <location>
        <begin position="776"/>
        <end position="791"/>
    </location>
</feature>
<keyword evidence="4" id="KW-0812">Transmembrane</keyword>
<dbReference type="GO" id="GO:0005739">
    <property type="term" value="C:mitochondrion"/>
    <property type="evidence" value="ECO:0007669"/>
    <property type="project" value="TreeGrafter"/>
</dbReference>
<sequence length="899" mass="99026">MCINSTSLSYSVTSTFPSSQPHHLQIQHSLLGINLNFTQPARIATMSHIVSNVASGLANSWLGGSIDESQARGLGSVQDLIDSTQTSVFDALKELSGLRVASSIEIPQLIVVGDQSTGKSSLLEAIGRFHFPVASRVCTQFPTKLSLRRSHDEHTLVSIQPAASRTEPERERLEQFKEKLSRPEEFPAIVERVRAELGVSASPLHGTSGSREPLKFVEDVLVVRSSGPGLTQLDLVDLPGLFSAATQHQDDTGKRAVDDMVKQYIRSRNSLILLVVSVATSFAGSAALAMIQDMAKTDPSLEERVIGVMTNPDRAVSIEDALDVLNGTLDSTNLRHPWLVVKNQDQRERGNESLSLRDKKEERFLLDNKEWQRVPSGQWGIQALRSTLRTALIRHTQAALPGVIAEIEAMMQSIVSRLAATSCRSTDHARRLYLYDIAQKFTDLTREACLGTYHDKECREMHKVSEECRGCTRFFPRLSDESPDVQQKNLRAYIRLLSRAFAFSMREYGKTKMVVDTAGAHDNTNEKGSGVDKQHEPTSSDNPVHGLLSPGIIASHYTFPAPDLIDRQGWESWLASRSPHFRSREPQGEVSEITYHLLFEYQSEKWRDIASKHLTAVWTAVETFVDLALDAACPFDAEVRSAISKHITSPALEDLKRKSQRTMNDLLSCHSRGHTGFYDGFVNIAPLQQRTRELSQGLDNHLSAATAATATSGSGSGLTSDEVFKAIMLMGTTGCVGWLGATGILASELSRGSVLRQLGSAFSAAYNNQKQKERGATNSTTKKGENSSLSSSFVIPPRSLDDIAAARAVEHVEMFYEMSMMSFVGYVNSLVVEGGILRELPEVILTQGRILRENDAVIEMIAGERPSDARKRERDEADLETLSKVLETLKACRHSAPLG</sequence>
<evidence type="ECO:0000313" key="7">
    <source>
        <dbReference type="EMBL" id="KAK1749329.1"/>
    </source>
</evidence>
<dbReference type="CDD" id="cd08771">
    <property type="entry name" value="DLP_1"/>
    <property type="match status" value="1"/>
</dbReference>
<comment type="caution">
    <text evidence="7">The sequence shown here is derived from an EMBL/GenBank/DDBJ whole genome shotgun (WGS) entry which is preliminary data.</text>
</comment>
<gene>
    <name evidence="7" type="ORF">QBC47DRAFT_442013</name>
</gene>
<keyword evidence="7" id="KW-0378">Hydrolase</keyword>
<dbReference type="InterPro" id="IPR045063">
    <property type="entry name" value="Dynamin_N"/>
</dbReference>
<feature type="transmembrane region" description="Helical" evidence="4">
    <location>
        <begin position="271"/>
        <end position="291"/>
    </location>
</feature>
<reference evidence="7" key="1">
    <citation type="submission" date="2023-06" db="EMBL/GenBank/DDBJ databases">
        <title>Genome-scale phylogeny and comparative genomics of the fungal order Sordariales.</title>
        <authorList>
            <consortium name="Lawrence Berkeley National Laboratory"/>
            <person name="Hensen N."/>
            <person name="Bonometti L."/>
            <person name="Westerberg I."/>
            <person name="Brannstrom I.O."/>
            <person name="Guillou S."/>
            <person name="Cros-Aarteil S."/>
            <person name="Calhoun S."/>
            <person name="Haridas S."/>
            <person name="Kuo A."/>
            <person name="Mondo S."/>
            <person name="Pangilinan J."/>
            <person name="Riley R."/>
            <person name="Labutti K."/>
            <person name="Andreopoulos B."/>
            <person name="Lipzen A."/>
            <person name="Chen C."/>
            <person name="Yanf M."/>
            <person name="Daum C."/>
            <person name="Ng V."/>
            <person name="Clum A."/>
            <person name="Steindorff A."/>
            <person name="Ohm R."/>
            <person name="Martin F."/>
            <person name="Silar P."/>
            <person name="Natvig D."/>
            <person name="Lalanne C."/>
            <person name="Gautier V."/>
            <person name="Ament-Velasquez S.L."/>
            <person name="Kruys A."/>
            <person name="Hutchinson M.I."/>
            <person name="Powell A.J."/>
            <person name="Barry K."/>
            <person name="Miller A.N."/>
            <person name="Grigoriev I.V."/>
            <person name="Debuchy R."/>
            <person name="Gladieux P."/>
            <person name="Thoren M.H."/>
            <person name="Johannesson H."/>
        </authorList>
    </citation>
    <scope>NUCLEOTIDE SEQUENCE</scope>
    <source>
        <strain evidence="7">PSN4</strain>
    </source>
</reference>